<dbReference type="EMBL" id="PUIB01000012">
    <property type="protein sequence ID" value="PQO36579.1"/>
    <property type="molecule type" value="Genomic_DNA"/>
</dbReference>
<accession>A0A2S8FWN6</accession>
<dbReference type="SUPFAM" id="SSF52058">
    <property type="entry name" value="L domain-like"/>
    <property type="match status" value="1"/>
</dbReference>
<comment type="caution">
    <text evidence="2">The sequence shown here is derived from an EMBL/GenBank/DDBJ whole genome shotgun (WGS) entry which is preliminary data.</text>
</comment>
<reference evidence="2 3" key="1">
    <citation type="submission" date="2018-02" db="EMBL/GenBank/DDBJ databases">
        <title>Comparative genomes isolates from brazilian mangrove.</title>
        <authorList>
            <person name="Araujo J.E."/>
            <person name="Taketani R.G."/>
            <person name="Silva M.C.P."/>
            <person name="Loureco M.V."/>
            <person name="Andreote F.D."/>
        </authorList>
    </citation>
    <scope>NUCLEOTIDE SEQUENCE [LARGE SCALE GENOMIC DNA]</scope>
    <source>
        <strain evidence="2 3">NAP PRIS-MGV</strain>
    </source>
</reference>
<dbReference type="AlphaFoldDB" id="A0A2S8FWN6"/>
<proteinExistence type="predicted"/>
<dbReference type="Proteomes" id="UP000239388">
    <property type="component" value="Unassembled WGS sequence"/>
</dbReference>
<gene>
    <name evidence="2" type="ORF">C5Y98_11325</name>
</gene>
<sequence length="258" mass="29118">MVLLCSLPLAWIARGAYRSRWESWFARNVARYGGSVTHESESDWLTRQFGESLPGEAWIRETFEIENKPRLTTICLVSDQSNYLLSYLPRVVELDGVVLCEMTLTDREVDTLVSLPNLRRLILHDVAIAPEQLARFQSVPTLEKLQLDGISGTDAHLKVAGQITQLQEVIVRDSSATNQGAAALKPLVNLRSFSALRTQITRYSRPEFAQMKHLRHLQFDPNQSANRWNPLGSQAPAGLPILQPPDPTQRDDIYLYAP</sequence>
<organism evidence="2 3">
    <name type="scientific">Blastopirellula marina</name>
    <dbReference type="NCBI Taxonomy" id="124"/>
    <lineage>
        <taxon>Bacteria</taxon>
        <taxon>Pseudomonadati</taxon>
        <taxon>Planctomycetota</taxon>
        <taxon>Planctomycetia</taxon>
        <taxon>Pirellulales</taxon>
        <taxon>Pirellulaceae</taxon>
        <taxon>Blastopirellula</taxon>
    </lineage>
</organism>
<evidence type="ECO:0000256" key="1">
    <source>
        <dbReference type="SAM" id="MobiDB-lite"/>
    </source>
</evidence>
<dbReference type="Gene3D" id="3.80.10.10">
    <property type="entry name" value="Ribonuclease Inhibitor"/>
    <property type="match status" value="1"/>
</dbReference>
<evidence type="ECO:0000313" key="3">
    <source>
        <dbReference type="Proteomes" id="UP000239388"/>
    </source>
</evidence>
<dbReference type="InterPro" id="IPR032675">
    <property type="entry name" value="LRR_dom_sf"/>
</dbReference>
<evidence type="ECO:0008006" key="4">
    <source>
        <dbReference type="Google" id="ProtNLM"/>
    </source>
</evidence>
<protein>
    <recommendedName>
        <fullName evidence="4">Leucine-rich repeat domain-containing protein</fullName>
    </recommendedName>
</protein>
<name>A0A2S8FWN6_9BACT</name>
<feature type="region of interest" description="Disordered" evidence="1">
    <location>
        <begin position="225"/>
        <end position="251"/>
    </location>
</feature>
<evidence type="ECO:0000313" key="2">
    <source>
        <dbReference type="EMBL" id="PQO36579.1"/>
    </source>
</evidence>